<dbReference type="InterPro" id="IPR015943">
    <property type="entry name" value="WD40/YVTN_repeat-like_dom_sf"/>
</dbReference>
<keyword evidence="8" id="KW-1185">Reference proteome</keyword>
<evidence type="ECO:0000259" key="6">
    <source>
        <dbReference type="PROSITE" id="PS50181"/>
    </source>
</evidence>
<dbReference type="InterPro" id="IPR019775">
    <property type="entry name" value="WD40_repeat_CS"/>
</dbReference>
<feature type="repeat" description="WD" evidence="4">
    <location>
        <begin position="423"/>
        <end position="462"/>
    </location>
</feature>
<dbReference type="Pfam" id="PF00400">
    <property type="entry name" value="WD40"/>
    <property type="match status" value="5"/>
</dbReference>
<keyword evidence="2 4" id="KW-0853">WD repeat</keyword>
<feature type="repeat" description="WD" evidence="4">
    <location>
        <begin position="383"/>
        <end position="422"/>
    </location>
</feature>
<sequence>MDLIQGLPTSSIAAIVRSLSPRLFIDFVQYLPDEVCLRILSYLDVKSIIDFSRTCKRWYNLSLDSRLWRQLYHLEGWFVSQPELLKLERWANSSQLNSRSIDFQFSAKRAPHDNDVEMSDPGAFSSSKHTQGFTDESTAQYPPTIDETRPEHAYLDRPTIPEQSDLFKMTLWTHNRYNDQFRVNWKYLFMMRCRLEKNWATKRYTNLQFPNPRYPDEAHEECVYSLQFTHDYMVSGSRDKTLRIWDMKTQRLVRPPLCGHQASVLCLQFDASPEQDIIISGSSDSDVIVWRFSTGEILQKLDTAHRESVLNLRFDNRVLVTCSKDTTIKVFNRFPLKYGDPGYGPGDPEYLSKVPITVKRYGFENGPADYMPIRPPYEVIATLKGHTAPVNAVQIHGKEVVSASGDRLIKVWDWEKNACIRTVQGHTKGIACVQYDGRRIVSGSSDNEIKIFDSRTGAVVTRLEGHRNLVRTVQAGFGDLPYSLTEDEEEARKIDMEYDHAVATGAIEDPSRPHRPSSNRQNIPGSRQPDQILSRGAKIPPNGGGGPHARIVSGSYDQEINVWRKNREGIWGVHSTLHQQDAILNAQMAEAQKNLRGIPVQFSTMIQWQEFCESIIHGGVARLQQAITQNPALLLLFNLFSAAIDRILVVHERQALRTELENCRLKYAEAVQIACEQELTDQVIRVPLPGGRANFEIDCRVGPQLSLEQMMHRLDLIPARIFKVQFDATRIIACTHKTTIVAWDFCNAERELLALRRVFNPIS</sequence>
<dbReference type="AlphaFoldDB" id="A0A0F4ZHT9"/>
<dbReference type="Gene3D" id="1.20.1280.50">
    <property type="match status" value="1"/>
</dbReference>
<dbReference type="PROSITE" id="PS50082">
    <property type="entry name" value="WD_REPEATS_2"/>
    <property type="match status" value="4"/>
</dbReference>
<evidence type="ECO:0000256" key="3">
    <source>
        <dbReference type="ARBA" id="ARBA00022737"/>
    </source>
</evidence>
<dbReference type="PRINTS" id="PR00320">
    <property type="entry name" value="GPROTEINBRPT"/>
</dbReference>
<organism evidence="7 8">
    <name type="scientific">Thielaviopsis punctulata</name>
    <dbReference type="NCBI Taxonomy" id="72032"/>
    <lineage>
        <taxon>Eukaryota</taxon>
        <taxon>Fungi</taxon>
        <taxon>Dikarya</taxon>
        <taxon>Ascomycota</taxon>
        <taxon>Pezizomycotina</taxon>
        <taxon>Sordariomycetes</taxon>
        <taxon>Hypocreomycetidae</taxon>
        <taxon>Microascales</taxon>
        <taxon>Ceratocystidaceae</taxon>
        <taxon>Thielaviopsis</taxon>
    </lineage>
</organism>
<dbReference type="InterPro" id="IPR036322">
    <property type="entry name" value="WD40_repeat_dom_sf"/>
</dbReference>
<dbReference type="PROSITE" id="PS00678">
    <property type="entry name" value="WD_REPEATS_1"/>
    <property type="match status" value="1"/>
</dbReference>
<evidence type="ECO:0000256" key="1">
    <source>
        <dbReference type="ARBA" id="ARBA00007968"/>
    </source>
</evidence>
<evidence type="ECO:0000313" key="7">
    <source>
        <dbReference type="EMBL" id="KKA29765.1"/>
    </source>
</evidence>
<dbReference type="PROSITE" id="PS50181">
    <property type="entry name" value="FBOX"/>
    <property type="match status" value="1"/>
</dbReference>
<dbReference type="Proteomes" id="UP000033483">
    <property type="component" value="Unassembled WGS sequence"/>
</dbReference>
<feature type="repeat" description="WD" evidence="4">
    <location>
        <begin position="257"/>
        <end position="300"/>
    </location>
</feature>
<dbReference type="PROSITE" id="PS50294">
    <property type="entry name" value="WD_REPEATS_REGION"/>
    <property type="match status" value="3"/>
</dbReference>
<dbReference type="OrthoDB" id="19711at2759"/>
<feature type="compositionally biased region" description="Polar residues" evidence="5">
    <location>
        <begin position="516"/>
        <end position="531"/>
    </location>
</feature>
<comment type="caution">
    <text evidence="7">The sequence shown here is derived from an EMBL/GenBank/DDBJ whole genome shotgun (WGS) entry which is preliminary data.</text>
</comment>
<feature type="region of interest" description="Disordered" evidence="5">
    <location>
        <begin position="504"/>
        <end position="551"/>
    </location>
</feature>
<feature type="domain" description="F-box" evidence="6">
    <location>
        <begin position="25"/>
        <end position="71"/>
    </location>
</feature>
<dbReference type="SMART" id="SM00320">
    <property type="entry name" value="WD40"/>
    <property type="match status" value="6"/>
</dbReference>
<dbReference type="PANTHER" id="PTHR14604">
    <property type="entry name" value="WD40 REPEAT PF20"/>
    <property type="match status" value="1"/>
</dbReference>
<dbReference type="InterPro" id="IPR036047">
    <property type="entry name" value="F-box-like_dom_sf"/>
</dbReference>
<dbReference type="Pfam" id="PF12937">
    <property type="entry name" value="F-box-like"/>
    <property type="match status" value="1"/>
</dbReference>
<dbReference type="SUPFAM" id="SSF50978">
    <property type="entry name" value="WD40 repeat-like"/>
    <property type="match status" value="1"/>
</dbReference>
<dbReference type="PANTHER" id="PTHR14604:SF4">
    <property type="entry name" value="F-BOX DOMAIN-CONTAINING PROTEIN"/>
    <property type="match status" value="1"/>
</dbReference>
<evidence type="ECO:0000256" key="4">
    <source>
        <dbReference type="PROSITE-ProRule" id="PRU00221"/>
    </source>
</evidence>
<dbReference type="CDD" id="cd22087">
    <property type="entry name" value="F-box_FBXO7"/>
    <property type="match status" value="1"/>
</dbReference>
<dbReference type="InterPro" id="IPR001810">
    <property type="entry name" value="F-box_dom"/>
</dbReference>
<dbReference type="SMART" id="SM00256">
    <property type="entry name" value="FBOX"/>
    <property type="match status" value="1"/>
</dbReference>
<dbReference type="InterPro" id="IPR050995">
    <property type="entry name" value="WD-F-box_domain-protein"/>
</dbReference>
<evidence type="ECO:0000256" key="2">
    <source>
        <dbReference type="ARBA" id="ARBA00022574"/>
    </source>
</evidence>
<evidence type="ECO:0000313" key="8">
    <source>
        <dbReference type="Proteomes" id="UP000033483"/>
    </source>
</evidence>
<proteinExistence type="inferred from homology"/>
<dbReference type="SUPFAM" id="SSF81383">
    <property type="entry name" value="F-box domain"/>
    <property type="match status" value="1"/>
</dbReference>
<feature type="repeat" description="WD" evidence="4">
    <location>
        <begin position="216"/>
        <end position="255"/>
    </location>
</feature>
<feature type="compositionally biased region" description="Polar residues" evidence="5">
    <location>
        <begin position="124"/>
        <end position="141"/>
    </location>
</feature>
<gene>
    <name evidence="7" type="ORF">TD95_005111</name>
</gene>
<protein>
    <recommendedName>
        <fullName evidence="6">F-box domain-containing protein</fullName>
    </recommendedName>
</protein>
<keyword evidence="3" id="KW-0677">Repeat</keyword>
<comment type="similarity">
    <text evidence="1">Belongs to the WD repeat MET30/SCONB/SCON-2 family.</text>
</comment>
<dbReference type="CDD" id="cd00200">
    <property type="entry name" value="WD40"/>
    <property type="match status" value="1"/>
</dbReference>
<dbReference type="InterPro" id="IPR020472">
    <property type="entry name" value="WD40_PAC1"/>
</dbReference>
<evidence type="ECO:0000256" key="5">
    <source>
        <dbReference type="SAM" id="MobiDB-lite"/>
    </source>
</evidence>
<name>A0A0F4ZHT9_9PEZI</name>
<dbReference type="EMBL" id="LAEV01000699">
    <property type="protein sequence ID" value="KKA29765.1"/>
    <property type="molecule type" value="Genomic_DNA"/>
</dbReference>
<feature type="region of interest" description="Disordered" evidence="5">
    <location>
        <begin position="116"/>
        <end position="146"/>
    </location>
</feature>
<accession>A0A0F4ZHT9</accession>
<reference evidence="7 8" key="1">
    <citation type="submission" date="2015-03" db="EMBL/GenBank/DDBJ databases">
        <authorList>
            <person name="Radwan O."/>
            <person name="Al-Naeli F.A."/>
            <person name="Rendon G.A."/>
            <person name="Fields C."/>
        </authorList>
    </citation>
    <scope>NUCLEOTIDE SEQUENCE [LARGE SCALE GENOMIC DNA]</scope>
    <source>
        <strain evidence="7">CR-DP1</strain>
    </source>
</reference>
<dbReference type="Gene3D" id="2.130.10.10">
    <property type="entry name" value="YVTN repeat-like/Quinoprotein amine dehydrogenase"/>
    <property type="match status" value="2"/>
</dbReference>
<dbReference type="InterPro" id="IPR001680">
    <property type="entry name" value="WD40_rpt"/>
</dbReference>